<comment type="subcellular location">
    <subcellularLocation>
        <location evidence="1">Membrane</location>
        <topology evidence="1">Single-pass membrane protein</topology>
    </subcellularLocation>
    <subcellularLocation>
        <location evidence="2">Mitochondrion</location>
    </subcellularLocation>
</comment>
<dbReference type="PANTHER" id="PTHR12302">
    <property type="entry name" value="EBNA2 BINDING PROTEIN P100"/>
    <property type="match status" value="1"/>
</dbReference>
<keyword evidence="9" id="KW-0472">Membrane</keyword>
<dbReference type="Gene3D" id="2.40.50.90">
    <property type="match status" value="1"/>
</dbReference>
<dbReference type="Proteomes" id="UP001049176">
    <property type="component" value="Chromosome 9"/>
</dbReference>
<accession>A0A9P7RPF2</accession>
<comment type="similarity">
    <text evidence="3">Belongs to the LCL3 family.</text>
</comment>
<feature type="transmembrane region" description="Helical" evidence="9">
    <location>
        <begin position="34"/>
        <end position="53"/>
    </location>
</feature>
<organism evidence="11 12">
    <name type="scientific">Marasmius oreades</name>
    <name type="common">fairy-ring Marasmius</name>
    <dbReference type="NCBI Taxonomy" id="181124"/>
    <lineage>
        <taxon>Eukaryota</taxon>
        <taxon>Fungi</taxon>
        <taxon>Dikarya</taxon>
        <taxon>Basidiomycota</taxon>
        <taxon>Agaricomycotina</taxon>
        <taxon>Agaricomycetes</taxon>
        <taxon>Agaricomycetidae</taxon>
        <taxon>Agaricales</taxon>
        <taxon>Marasmiineae</taxon>
        <taxon>Marasmiaceae</taxon>
        <taxon>Marasmius</taxon>
    </lineage>
</organism>
<keyword evidence="7" id="KW-0106">Calcium</keyword>
<keyword evidence="5" id="KW-0255">Endonuclease</keyword>
<dbReference type="GO" id="GO:0016787">
    <property type="term" value="F:hydrolase activity"/>
    <property type="evidence" value="ECO:0007669"/>
    <property type="project" value="UniProtKB-KW"/>
</dbReference>
<evidence type="ECO:0000256" key="1">
    <source>
        <dbReference type="ARBA" id="ARBA00004167"/>
    </source>
</evidence>
<keyword evidence="9" id="KW-0812">Transmembrane</keyword>
<dbReference type="PROSITE" id="PS50830">
    <property type="entry name" value="TNASE_3"/>
    <property type="match status" value="1"/>
</dbReference>
<dbReference type="Pfam" id="PF00565">
    <property type="entry name" value="SNase"/>
    <property type="match status" value="1"/>
</dbReference>
<keyword evidence="6" id="KW-0378">Hydrolase</keyword>
<gene>
    <name evidence="11" type="ORF">E1B28_013360</name>
</gene>
<evidence type="ECO:0000256" key="2">
    <source>
        <dbReference type="ARBA" id="ARBA00004173"/>
    </source>
</evidence>
<comment type="caution">
    <text evidence="11">The sequence shown here is derived from an EMBL/GenBank/DDBJ whole genome shotgun (WGS) entry which is preliminary data.</text>
</comment>
<protein>
    <recommendedName>
        <fullName evidence="10">TNase-like domain-containing protein</fullName>
    </recommendedName>
</protein>
<dbReference type="RefSeq" id="XP_043003860.1">
    <property type="nucleotide sequence ID" value="XM_043158511.1"/>
</dbReference>
<dbReference type="GO" id="GO:0005739">
    <property type="term" value="C:mitochondrion"/>
    <property type="evidence" value="ECO:0007669"/>
    <property type="project" value="UniProtKB-SubCell"/>
</dbReference>
<evidence type="ECO:0000313" key="11">
    <source>
        <dbReference type="EMBL" id="KAG7087389.1"/>
    </source>
</evidence>
<dbReference type="InterPro" id="IPR016071">
    <property type="entry name" value="Staphylococal_nuclease_OB-fold"/>
</dbReference>
<dbReference type="InterPro" id="IPR035437">
    <property type="entry name" value="SNase_OB-fold_sf"/>
</dbReference>
<keyword evidence="12" id="KW-1185">Reference proteome</keyword>
<evidence type="ECO:0000256" key="3">
    <source>
        <dbReference type="ARBA" id="ARBA00005435"/>
    </source>
</evidence>
<evidence type="ECO:0000256" key="8">
    <source>
        <dbReference type="SAM" id="MobiDB-lite"/>
    </source>
</evidence>
<dbReference type="GO" id="GO:0016020">
    <property type="term" value="C:membrane"/>
    <property type="evidence" value="ECO:0007669"/>
    <property type="project" value="UniProtKB-SubCell"/>
</dbReference>
<dbReference type="OrthoDB" id="430293at2759"/>
<reference evidence="11" key="1">
    <citation type="journal article" date="2021" name="Genome Biol. Evol.">
        <title>The assembled and annotated genome of the fairy-ring fungus Marasmius oreades.</title>
        <authorList>
            <person name="Hiltunen M."/>
            <person name="Ament-Velasquez S.L."/>
            <person name="Johannesson H."/>
        </authorList>
    </citation>
    <scope>NUCLEOTIDE SEQUENCE</scope>
    <source>
        <strain evidence="11">03SP1</strain>
    </source>
</reference>
<name>A0A9P7RPF2_9AGAR</name>
<evidence type="ECO:0000259" key="10">
    <source>
        <dbReference type="PROSITE" id="PS50830"/>
    </source>
</evidence>
<dbReference type="EMBL" id="CM032189">
    <property type="protein sequence ID" value="KAG7087389.1"/>
    <property type="molecule type" value="Genomic_DNA"/>
</dbReference>
<feature type="domain" description="TNase-like" evidence="10">
    <location>
        <begin position="75"/>
        <end position="238"/>
    </location>
</feature>
<evidence type="ECO:0000256" key="7">
    <source>
        <dbReference type="ARBA" id="ARBA00022837"/>
    </source>
</evidence>
<evidence type="ECO:0000256" key="9">
    <source>
        <dbReference type="SAM" id="Phobius"/>
    </source>
</evidence>
<evidence type="ECO:0000256" key="5">
    <source>
        <dbReference type="ARBA" id="ARBA00022759"/>
    </source>
</evidence>
<proteinExistence type="inferred from homology"/>
<sequence length="284" mass="32027">MPSDESISTRLKESVPNWTPNSNTFNIGSHSQQILLGGFIAGSVTTIVALKVYTQSFRRIKNGNWITPDMFAKKRWIKGVATNVGDGDNFRLYHTPGIGWRWPVKFRRIPVKSRELKDQTIHIRIAGFDAPEGAHFGRPAQPHAAESLTWLKDRITGKTLYCQVHQRDQYARIIADVVIKRSFAPGSLLANSLAMEMLRAGCGTVYEQAGAQYGVRGKEEFLKAELEAKNARRGMWQKGIGGESPAEYKRRYAQLEAGKQDVKSQSPPDEPAPRKGWFSRLWKR</sequence>
<evidence type="ECO:0000256" key="4">
    <source>
        <dbReference type="ARBA" id="ARBA00022722"/>
    </source>
</evidence>
<dbReference type="GeneID" id="66082435"/>
<dbReference type="KEGG" id="more:E1B28_013360"/>
<dbReference type="AlphaFoldDB" id="A0A9P7RPF2"/>
<evidence type="ECO:0000256" key="6">
    <source>
        <dbReference type="ARBA" id="ARBA00022801"/>
    </source>
</evidence>
<dbReference type="SUPFAM" id="SSF50199">
    <property type="entry name" value="Staphylococcal nuclease"/>
    <property type="match status" value="1"/>
</dbReference>
<keyword evidence="9" id="KW-1133">Transmembrane helix</keyword>
<feature type="region of interest" description="Disordered" evidence="8">
    <location>
        <begin position="257"/>
        <end position="284"/>
    </location>
</feature>
<dbReference type="GO" id="GO:0004519">
    <property type="term" value="F:endonuclease activity"/>
    <property type="evidence" value="ECO:0007669"/>
    <property type="project" value="UniProtKB-KW"/>
</dbReference>
<keyword evidence="4" id="KW-0540">Nuclease</keyword>
<dbReference type="SMART" id="SM00318">
    <property type="entry name" value="SNc"/>
    <property type="match status" value="1"/>
</dbReference>
<dbReference type="PANTHER" id="PTHR12302:SF3">
    <property type="entry name" value="SERINE_THREONINE-PROTEIN KINASE 31"/>
    <property type="match status" value="1"/>
</dbReference>
<evidence type="ECO:0000313" key="12">
    <source>
        <dbReference type="Proteomes" id="UP001049176"/>
    </source>
</evidence>